<dbReference type="AlphaFoldDB" id="A0A4Q7J095"/>
<protein>
    <submittedName>
        <fullName evidence="2">DUF4383 domain-containing protein</fullName>
    </submittedName>
</protein>
<feature type="transmembrane region" description="Helical" evidence="1">
    <location>
        <begin position="123"/>
        <end position="142"/>
    </location>
</feature>
<dbReference type="Pfam" id="PF14325">
    <property type="entry name" value="DUF4383"/>
    <property type="match status" value="1"/>
</dbReference>
<keyword evidence="1" id="KW-0472">Membrane</keyword>
<organism evidence="2 3">
    <name type="scientific">Amycolatopsis suaedae</name>
    <dbReference type="NCBI Taxonomy" id="2510978"/>
    <lineage>
        <taxon>Bacteria</taxon>
        <taxon>Bacillati</taxon>
        <taxon>Actinomycetota</taxon>
        <taxon>Actinomycetes</taxon>
        <taxon>Pseudonocardiales</taxon>
        <taxon>Pseudonocardiaceae</taxon>
        <taxon>Amycolatopsis</taxon>
    </lineage>
</organism>
<feature type="transmembrane region" description="Helical" evidence="1">
    <location>
        <begin position="12"/>
        <end position="33"/>
    </location>
</feature>
<evidence type="ECO:0000313" key="3">
    <source>
        <dbReference type="Proteomes" id="UP000292003"/>
    </source>
</evidence>
<reference evidence="2 3" key="1">
    <citation type="submission" date="2019-02" db="EMBL/GenBank/DDBJ databases">
        <title>Draft genome sequence of Amycolatopsis sp. 8-3EHSu isolated from roots of Suaeda maritima.</title>
        <authorList>
            <person name="Duangmal K."/>
            <person name="Chantavorakit T."/>
        </authorList>
    </citation>
    <scope>NUCLEOTIDE SEQUENCE [LARGE SCALE GENOMIC DNA]</scope>
    <source>
        <strain evidence="2 3">8-3EHSu</strain>
    </source>
</reference>
<sequence>MAHPQATANRSVLQPIAMTVGVVFLLVGIAGFIPGVTTNYDTMTFAGHDSQALLLGVFQVSILHNIVHLLFGVAGLAMARTAGGARSFLVGGGVIYLVLWLYGMVVGHDTAANFVPMNAADNWLHLGLGVGMVALGLLPGMMGRRTTA</sequence>
<evidence type="ECO:0000313" key="2">
    <source>
        <dbReference type="EMBL" id="RZQ60209.1"/>
    </source>
</evidence>
<evidence type="ECO:0000256" key="1">
    <source>
        <dbReference type="SAM" id="Phobius"/>
    </source>
</evidence>
<comment type="caution">
    <text evidence="2">The sequence shown here is derived from an EMBL/GenBank/DDBJ whole genome shotgun (WGS) entry which is preliminary data.</text>
</comment>
<proteinExistence type="predicted"/>
<feature type="transmembrane region" description="Helical" evidence="1">
    <location>
        <begin position="84"/>
        <end position="103"/>
    </location>
</feature>
<keyword evidence="1" id="KW-1133">Transmembrane helix</keyword>
<feature type="transmembrane region" description="Helical" evidence="1">
    <location>
        <begin position="53"/>
        <end position="77"/>
    </location>
</feature>
<dbReference type="OrthoDB" id="572373at2"/>
<dbReference type="EMBL" id="SFCC01000018">
    <property type="protein sequence ID" value="RZQ60209.1"/>
    <property type="molecule type" value="Genomic_DNA"/>
</dbReference>
<dbReference type="RefSeq" id="WP_130478910.1">
    <property type="nucleotide sequence ID" value="NZ_SFCC01000018.1"/>
</dbReference>
<keyword evidence="1" id="KW-0812">Transmembrane</keyword>
<keyword evidence="3" id="KW-1185">Reference proteome</keyword>
<dbReference type="Proteomes" id="UP000292003">
    <property type="component" value="Unassembled WGS sequence"/>
</dbReference>
<name>A0A4Q7J095_9PSEU</name>
<gene>
    <name evidence="2" type="ORF">EWH70_29930</name>
</gene>
<accession>A0A4Q7J095</accession>